<keyword evidence="3" id="KW-1003">Cell membrane</keyword>
<dbReference type="Proteomes" id="UP000488506">
    <property type="component" value="Unassembled WGS sequence"/>
</dbReference>
<evidence type="ECO:0000256" key="2">
    <source>
        <dbReference type="ARBA" id="ARBA00005801"/>
    </source>
</evidence>
<dbReference type="GO" id="GO:0004190">
    <property type="term" value="F:aspartic-type endopeptidase activity"/>
    <property type="evidence" value="ECO:0007669"/>
    <property type="project" value="UniProtKB-EC"/>
</dbReference>
<dbReference type="Pfam" id="PF01478">
    <property type="entry name" value="Peptidase_A24"/>
    <property type="match status" value="1"/>
</dbReference>
<dbReference type="GO" id="GO:0032259">
    <property type="term" value="P:methylation"/>
    <property type="evidence" value="ECO:0007669"/>
    <property type="project" value="UniProtKB-KW"/>
</dbReference>
<evidence type="ECO:0000256" key="3">
    <source>
        <dbReference type="ARBA" id="ARBA00022475"/>
    </source>
</evidence>
<dbReference type="PANTHER" id="PTHR30487">
    <property type="entry name" value="TYPE 4 PREPILIN-LIKE PROTEINS LEADER PEPTIDE-PROCESSING ENZYME"/>
    <property type="match status" value="1"/>
</dbReference>
<dbReference type="InterPro" id="IPR010627">
    <property type="entry name" value="Prepilin_pept_A24_N"/>
</dbReference>
<evidence type="ECO:0000256" key="8">
    <source>
        <dbReference type="RuleBase" id="RU003793"/>
    </source>
</evidence>
<gene>
    <name evidence="13" type="ORF">FD145_600</name>
</gene>
<dbReference type="GO" id="GO:0008168">
    <property type="term" value="F:methyltransferase activity"/>
    <property type="evidence" value="ECO:0007669"/>
    <property type="project" value="UniProtKB-KW"/>
</dbReference>
<feature type="domain" description="Prepilin peptidase A24 N-terminal" evidence="12">
    <location>
        <begin position="11"/>
        <end position="90"/>
    </location>
</feature>
<name>A0A833NXB0_UNCSA</name>
<sequence>MVVNIIISFAFGSIIGSFLNVLIHRLPREESVIFPQSHCPHCKKNIAWFDNIPIISFIMLGGKCRSCKNNISPRYIFIEILTGLFFSLLSTYYGFNELGFYAFAFFISSLIAASFSDIEHGIIPDELIFIGIPAGFLFNYFSNNLASSIIGCLAGFLSLYLIGQIGKFAYKKEALGFGDVKLAALMGAWLLPDKLLLALFLGYALAAVWVVFLMVFKIKKFGDTIPFGPGLSIGAIISLFWGGAIINFYLARCFN</sequence>
<feature type="transmembrane region" description="Helical" evidence="10">
    <location>
        <begin position="6"/>
        <end position="23"/>
    </location>
</feature>
<keyword evidence="9" id="KW-0378">Hydrolase</keyword>
<keyword evidence="9 13" id="KW-0808">Transferase</keyword>
<dbReference type="InterPro" id="IPR000045">
    <property type="entry name" value="Prepilin_IV_endopep_pep"/>
</dbReference>
<feature type="transmembrane region" description="Helical" evidence="10">
    <location>
        <begin position="197"/>
        <end position="216"/>
    </location>
</feature>
<dbReference type="InterPro" id="IPR050882">
    <property type="entry name" value="Prepilin_peptidase/N-MTase"/>
</dbReference>
<comment type="similarity">
    <text evidence="2 8">Belongs to the peptidase A24 family.</text>
</comment>
<dbReference type="Gene3D" id="1.20.120.1220">
    <property type="match status" value="1"/>
</dbReference>
<dbReference type="EC" id="2.1.1.-" evidence="9"/>
<keyword evidence="9" id="KW-0645">Protease</keyword>
<keyword evidence="6 10" id="KW-1133">Transmembrane helix</keyword>
<protein>
    <recommendedName>
        <fullName evidence="9">Prepilin leader peptidase/N-methyltransferase</fullName>
        <ecNumber evidence="9">2.1.1.-</ecNumber>
        <ecNumber evidence="9">3.4.23.43</ecNumber>
    </recommendedName>
</protein>
<evidence type="ECO:0000256" key="5">
    <source>
        <dbReference type="ARBA" id="ARBA00022692"/>
    </source>
</evidence>
<evidence type="ECO:0000256" key="9">
    <source>
        <dbReference type="RuleBase" id="RU003794"/>
    </source>
</evidence>
<dbReference type="PRINTS" id="PR00864">
    <property type="entry name" value="PREPILNPTASE"/>
</dbReference>
<feature type="domain" description="Prepilin type IV endopeptidase peptidase" evidence="11">
    <location>
        <begin position="105"/>
        <end position="210"/>
    </location>
</feature>
<dbReference type="EMBL" id="WPAF01000007">
    <property type="protein sequence ID" value="KAF0134582.1"/>
    <property type="molecule type" value="Genomic_DNA"/>
</dbReference>
<evidence type="ECO:0000256" key="7">
    <source>
        <dbReference type="ARBA" id="ARBA00023136"/>
    </source>
</evidence>
<feature type="transmembrane region" description="Helical" evidence="10">
    <location>
        <begin position="75"/>
        <end position="92"/>
    </location>
</feature>
<keyword evidence="7 10" id="KW-0472">Membrane</keyword>
<dbReference type="InterPro" id="IPR014032">
    <property type="entry name" value="Peptidase_A24A_bac"/>
</dbReference>
<dbReference type="GO" id="GO:0006465">
    <property type="term" value="P:signal peptide processing"/>
    <property type="evidence" value="ECO:0007669"/>
    <property type="project" value="TreeGrafter"/>
</dbReference>
<evidence type="ECO:0000313" key="14">
    <source>
        <dbReference type="Proteomes" id="UP000488506"/>
    </source>
</evidence>
<evidence type="ECO:0000256" key="10">
    <source>
        <dbReference type="SAM" id="Phobius"/>
    </source>
</evidence>
<evidence type="ECO:0000313" key="13">
    <source>
        <dbReference type="EMBL" id="KAF0134582.1"/>
    </source>
</evidence>
<evidence type="ECO:0000256" key="6">
    <source>
        <dbReference type="ARBA" id="ARBA00022989"/>
    </source>
</evidence>
<evidence type="ECO:0000256" key="1">
    <source>
        <dbReference type="ARBA" id="ARBA00004429"/>
    </source>
</evidence>
<comment type="caution">
    <text evidence="13">The sequence shown here is derived from an EMBL/GenBank/DDBJ whole genome shotgun (WGS) entry which is preliminary data.</text>
</comment>
<feature type="transmembrane region" description="Helical" evidence="10">
    <location>
        <begin position="228"/>
        <end position="250"/>
    </location>
</feature>
<comment type="catalytic activity">
    <reaction evidence="9">
        <text>Typically cleaves a -Gly-|-Phe- bond to release an N-terminal, basic peptide of 5-8 residues from type IV prepilin, and then N-methylates the new N-terminal amino group, the methyl donor being S-adenosyl-L-methionine.</text>
        <dbReference type="EC" id="3.4.23.43"/>
    </reaction>
</comment>
<organism evidence="13 14">
    <name type="scientific">Candidatus Saganbacteria bacterium</name>
    <dbReference type="NCBI Taxonomy" id="2575572"/>
    <lineage>
        <taxon>Bacteria</taxon>
        <taxon>Bacillati</taxon>
        <taxon>Saganbacteria</taxon>
    </lineage>
</organism>
<keyword evidence="9 13" id="KW-0489">Methyltransferase</keyword>
<dbReference type="PANTHER" id="PTHR30487:SF0">
    <property type="entry name" value="PREPILIN LEADER PEPTIDASE_N-METHYLTRANSFERASE-RELATED"/>
    <property type="match status" value="1"/>
</dbReference>
<dbReference type="AlphaFoldDB" id="A0A833NXB0"/>
<dbReference type="Pfam" id="PF06750">
    <property type="entry name" value="A24_N_bact"/>
    <property type="match status" value="1"/>
</dbReference>
<keyword evidence="5 9" id="KW-0812">Transmembrane</keyword>
<keyword evidence="4" id="KW-0997">Cell inner membrane</keyword>
<evidence type="ECO:0000259" key="11">
    <source>
        <dbReference type="Pfam" id="PF01478"/>
    </source>
</evidence>
<reference evidence="13 14" key="1">
    <citation type="submission" date="2019-12" db="EMBL/GenBank/DDBJ databases">
        <authorList>
            <person name="Wolfe R."/>
            <person name="Danczak R."/>
            <person name="Wilkins M."/>
        </authorList>
    </citation>
    <scope>NUCLEOTIDE SEQUENCE [LARGE SCALE GENOMIC DNA]</scope>
    <source>
        <strain evidence="13">X2_MaxBin.013</strain>
    </source>
</reference>
<accession>A0A833NXB0</accession>
<dbReference type="EC" id="3.4.23.43" evidence="9"/>
<comment type="subcellular location">
    <subcellularLocation>
        <location evidence="1">Cell inner membrane</location>
        <topology evidence="1">Multi-pass membrane protein</topology>
    </subcellularLocation>
    <subcellularLocation>
        <location evidence="9">Cell membrane</location>
        <topology evidence="9">Multi-pass membrane protein</topology>
    </subcellularLocation>
</comment>
<comment type="function">
    <text evidence="9">Plays an essential role in type IV pili and type II pseudopili formation by proteolytically removing the leader sequence from substrate proteins and subsequently monomethylating the alpha-amino group of the newly exposed N-terminal phenylalanine.</text>
</comment>
<keyword evidence="9" id="KW-0511">Multifunctional enzyme</keyword>
<dbReference type="GO" id="GO:0005886">
    <property type="term" value="C:plasma membrane"/>
    <property type="evidence" value="ECO:0007669"/>
    <property type="project" value="UniProtKB-SubCell"/>
</dbReference>
<proteinExistence type="inferred from homology"/>
<evidence type="ECO:0000259" key="12">
    <source>
        <dbReference type="Pfam" id="PF06750"/>
    </source>
</evidence>
<feature type="transmembrane region" description="Helical" evidence="10">
    <location>
        <begin position="145"/>
        <end position="162"/>
    </location>
</feature>
<evidence type="ECO:0000256" key="4">
    <source>
        <dbReference type="ARBA" id="ARBA00022519"/>
    </source>
</evidence>